<dbReference type="AlphaFoldDB" id="A0A843WL35"/>
<evidence type="ECO:0000313" key="3">
    <source>
        <dbReference type="Proteomes" id="UP000652761"/>
    </source>
</evidence>
<dbReference type="EMBL" id="NMUH01003380">
    <property type="protein sequence ID" value="MQM05255.1"/>
    <property type="molecule type" value="Genomic_DNA"/>
</dbReference>
<evidence type="ECO:0000313" key="2">
    <source>
        <dbReference type="EMBL" id="MQM05255.1"/>
    </source>
</evidence>
<gene>
    <name evidence="2" type="ORF">Taro_038065</name>
</gene>
<feature type="domain" description="Aminotransferase-like plant mobile" evidence="1">
    <location>
        <begin position="5"/>
        <end position="88"/>
    </location>
</feature>
<dbReference type="PANTHER" id="PTHR46033">
    <property type="entry name" value="PROTEIN MAIN-LIKE 2"/>
    <property type="match status" value="1"/>
</dbReference>
<proteinExistence type="predicted"/>
<name>A0A843WL35_COLES</name>
<evidence type="ECO:0000259" key="1">
    <source>
        <dbReference type="Pfam" id="PF10536"/>
    </source>
</evidence>
<accession>A0A843WL35</accession>
<dbReference type="GO" id="GO:0010073">
    <property type="term" value="P:meristem maintenance"/>
    <property type="evidence" value="ECO:0007669"/>
    <property type="project" value="InterPro"/>
</dbReference>
<organism evidence="2 3">
    <name type="scientific">Colocasia esculenta</name>
    <name type="common">Wild taro</name>
    <name type="synonym">Arum esculentum</name>
    <dbReference type="NCBI Taxonomy" id="4460"/>
    <lineage>
        <taxon>Eukaryota</taxon>
        <taxon>Viridiplantae</taxon>
        <taxon>Streptophyta</taxon>
        <taxon>Embryophyta</taxon>
        <taxon>Tracheophyta</taxon>
        <taxon>Spermatophyta</taxon>
        <taxon>Magnoliopsida</taxon>
        <taxon>Liliopsida</taxon>
        <taxon>Araceae</taxon>
        <taxon>Aroideae</taxon>
        <taxon>Colocasieae</taxon>
        <taxon>Colocasia</taxon>
    </lineage>
</organism>
<dbReference type="InterPro" id="IPR044824">
    <property type="entry name" value="MAIN-like"/>
</dbReference>
<sequence>MLLGTKGDDIHCRFLEILEDLERVGQYAWGAAFLAHTFTDLSNGTGREMTMGRFAPFLQIWTYYYIPLGRATEVHPDALPLTWRWLPVVTAASFSLQLDTLC</sequence>
<reference evidence="2" key="1">
    <citation type="submission" date="2017-07" db="EMBL/GenBank/DDBJ databases">
        <title>Taro Niue Genome Assembly and Annotation.</title>
        <authorList>
            <person name="Atibalentja N."/>
            <person name="Keating K."/>
            <person name="Fields C.J."/>
        </authorList>
    </citation>
    <scope>NUCLEOTIDE SEQUENCE</scope>
    <source>
        <strain evidence="2">Niue_2</strain>
        <tissue evidence="2">Leaf</tissue>
    </source>
</reference>
<dbReference type="Proteomes" id="UP000652761">
    <property type="component" value="Unassembled WGS sequence"/>
</dbReference>
<dbReference type="OrthoDB" id="625601at2759"/>
<dbReference type="PANTHER" id="PTHR46033:SF1">
    <property type="entry name" value="PROTEIN MAIN-LIKE 2"/>
    <property type="match status" value="1"/>
</dbReference>
<dbReference type="InterPro" id="IPR019557">
    <property type="entry name" value="AminoTfrase-like_pln_mobile"/>
</dbReference>
<dbReference type="Pfam" id="PF10536">
    <property type="entry name" value="PMD"/>
    <property type="match status" value="1"/>
</dbReference>
<keyword evidence="3" id="KW-1185">Reference proteome</keyword>
<protein>
    <recommendedName>
        <fullName evidence="1">Aminotransferase-like plant mobile domain-containing protein</fullName>
    </recommendedName>
</protein>
<comment type="caution">
    <text evidence="2">The sequence shown here is derived from an EMBL/GenBank/DDBJ whole genome shotgun (WGS) entry which is preliminary data.</text>
</comment>